<dbReference type="EMBL" id="BJYL01000057">
    <property type="protein sequence ID" value="GEN85050.1"/>
    <property type="molecule type" value="Genomic_DNA"/>
</dbReference>
<comment type="caution">
    <text evidence="1">The sequence shown here is derived from an EMBL/GenBank/DDBJ whole genome shotgun (WGS) entry which is preliminary data.</text>
</comment>
<evidence type="ECO:0000313" key="1">
    <source>
        <dbReference type="EMBL" id="GEN85050.1"/>
    </source>
</evidence>
<gene>
    <name evidence="1" type="ORF">SLU01_33620</name>
</gene>
<proteinExistence type="predicted"/>
<organism evidence="1 2">
    <name type="scientific">Sporosarcina luteola</name>
    <dbReference type="NCBI Taxonomy" id="582850"/>
    <lineage>
        <taxon>Bacteria</taxon>
        <taxon>Bacillati</taxon>
        <taxon>Bacillota</taxon>
        <taxon>Bacilli</taxon>
        <taxon>Bacillales</taxon>
        <taxon>Caryophanaceae</taxon>
        <taxon>Sporosarcina</taxon>
    </lineage>
</organism>
<keyword evidence="2" id="KW-1185">Reference proteome</keyword>
<protein>
    <submittedName>
        <fullName evidence="1">Uncharacterized protein</fullName>
    </submittedName>
</protein>
<reference evidence="1 2" key="1">
    <citation type="submission" date="2019-07" db="EMBL/GenBank/DDBJ databases">
        <title>Whole genome shotgun sequence of Sporosarcina luteola NBRC 105378.</title>
        <authorList>
            <person name="Hosoyama A."/>
            <person name="Uohara A."/>
            <person name="Ohji S."/>
            <person name="Ichikawa N."/>
        </authorList>
    </citation>
    <scope>NUCLEOTIDE SEQUENCE [LARGE SCALE GENOMIC DNA]</scope>
    <source>
        <strain evidence="1 2">NBRC 105378</strain>
    </source>
</reference>
<evidence type="ECO:0000313" key="2">
    <source>
        <dbReference type="Proteomes" id="UP000321901"/>
    </source>
</evidence>
<sequence>MGLLYSEIKKTHEYVLYTENDHVDKKYPKVLKKLSTTYQQLWIMKWALKFVNSKILFIVPRNYKDDKGFYELLTIAAIVENYLIHSFSYV</sequence>
<dbReference type="Proteomes" id="UP000321901">
    <property type="component" value="Unassembled WGS sequence"/>
</dbReference>
<name>A0A511ZC80_9BACL</name>
<accession>A0A511ZC80</accession>
<dbReference type="AlphaFoldDB" id="A0A511ZC80"/>